<dbReference type="Proteomes" id="UP001595898">
    <property type="component" value="Unassembled WGS sequence"/>
</dbReference>
<protein>
    <submittedName>
        <fullName evidence="1">Selenium cofactor biosynthesis protein YqeC</fullName>
    </submittedName>
</protein>
<dbReference type="RefSeq" id="WP_250141568.1">
    <property type="nucleotide sequence ID" value="NZ_JALIQP010000004.1"/>
</dbReference>
<dbReference type="Pfam" id="PF19842">
    <property type="entry name" value="YqeC"/>
    <property type="match status" value="1"/>
</dbReference>
<proteinExistence type="predicted"/>
<sequence>MELTRALAADAGLTCVVGAGGKKSTLYALADRLDRAVLTATVRIPIFDRQVATVRVTDDPVGALAARRGSGGGAQEWPLGLVADREGDRYVGYDPATVDEIGAADAPEHVLVKADGARTRFLKAPGDHEPQLPATVDTVIAIASVHAVGEPLDEGVVHRPDRVAAVTGRTPGEPIEPADVAAILTSLDGGLKDVPDDATYVPLLNMVDDEADLAVAREVSRRVLDRSDGADGRVDRVVLTSMIADEPLVEVRE</sequence>
<dbReference type="InterPro" id="IPR017587">
    <property type="entry name" value="YqeC"/>
</dbReference>
<dbReference type="EMBL" id="JBHSFA010000005">
    <property type="protein sequence ID" value="MFC4542166.1"/>
    <property type="molecule type" value="Genomic_DNA"/>
</dbReference>
<keyword evidence="2" id="KW-1185">Reference proteome</keyword>
<dbReference type="AlphaFoldDB" id="A0ABD5PNK2"/>
<comment type="caution">
    <text evidence="1">The sequence shown here is derived from an EMBL/GenBank/DDBJ whole genome shotgun (WGS) entry which is preliminary data.</text>
</comment>
<evidence type="ECO:0000313" key="2">
    <source>
        <dbReference type="Proteomes" id="UP001595898"/>
    </source>
</evidence>
<accession>A0ABD5PNK2</accession>
<organism evidence="1 2">
    <name type="scientific">Halosolutus amylolyticus</name>
    <dbReference type="NCBI Taxonomy" id="2932267"/>
    <lineage>
        <taxon>Archaea</taxon>
        <taxon>Methanobacteriati</taxon>
        <taxon>Methanobacteriota</taxon>
        <taxon>Stenosarchaea group</taxon>
        <taxon>Halobacteria</taxon>
        <taxon>Halobacteriales</taxon>
        <taxon>Natrialbaceae</taxon>
        <taxon>Halosolutus</taxon>
    </lineage>
</organism>
<evidence type="ECO:0000313" key="1">
    <source>
        <dbReference type="EMBL" id="MFC4542166.1"/>
    </source>
</evidence>
<name>A0ABD5PNK2_9EURY</name>
<dbReference type="NCBIfam" id="TIGR03172">
    <property type="entry name" value="selenium cofactor biosynthesis protein YqeC"/>
    <property type="match status" value="1"/>
</dbReference>
<reference evidence="1 2" key="1">
    <citation type="journal article" date="2019" name="Int. J. Syst. Evol. Microbiol.">
        <title>The Global Catalogue of Microorganisms (GCM) 10K type strain sequencing project: providing services to taxonomists for standard genome sequencing and annotation.</title>
        <authorList>
            <consortium name="The Broad Institute Genomics Platform"/>
            <consortium name="The Broad Institute Genome Sequencing Center for Infectious Disease"/>
            <person name="Wu L."/>
            <person name="Ma J."/>
        </authorList>
    </citation>
    <scope>NUCLEOTIDE SEQUENCE [LARGE SCALE GENOMIC DNA]</scope>
    <source>
        <strain evidence="1 2">WLHS5</strain>
    </source>
</reference>
<gene>
    <name evidence="1" type="primary">yqeC</name>
    <name evidence="1" type="ORF">ACFO5R_09520</name>
</gene>